<reference evidence="1 2" key="1">
    <citation type="submission" date="2020-08" db="EMBL/GenBank/DDBJ databases">
        <title>Genomic Encyclopedia of Type Strains, Phase IV (KMG-IV): sequencing the most valuable type-strain genomes for metagenomic binning, comparative biology and taxonomic classification.</title>
        <authorList>
            <person name="Goeker M."/>
        </authorList>
    </citation>
    <scope>NUCLEOTIDE SEQUENCE [LARGE SCALE GENOMIC DNA]</scope>
    <source>
        <strain evidence="1 2">DSM 21458</strain>
    </source>
</reference>
<dbReference type="SUPFAM" id="SSF55729">
    <property type="entry name" value="Acyl-CoA N-acyltransferases (Nat)"/>
    <property type="match status" value="1"/>
</dbReference>
<comment type="caution">
    <text evidence="1">The sequence shown here is derived from an EMBL/GenBank/DDBJ whole genome shotgun (WGS) entry which is preliminary data.</text>
</comment>
<evidence type="ECO:0000313" key="1">
    <source>
        <dbReference type="EMBL" id="MBB6099456.1"/>
    </source>
</evidence>
<dbReference type="EMBL" id="JACHHG010000012">
    <property type="protein sequence ID" value="MBB6099456.1"/>
    <property type="molecule type" value="Genomic_DNA"/>
</dbReference>
<proteinExistence type="predicted"/>
<accession>A0A841I328</accession>
<organism evidence="1 2">
    <name type="scientific">Deinobacterium chartae</name>
    <dbReference type="NCBI Taxonomy" id="521158"/>
    <lineage>
        <taxon>Bacteria</taxon>
        <taxon>Thermotogati</taxon>
        <taxon>Deinococcota</taxon>
        <taxon>Deinococci</taxon>
        <taxon>Deinococcales</taxon>
        <taxon>Deinococcaceae</taxon>
        <taxon>Deinobacterium</taxon>
    </lineage>
</organism>
<dbReference type="AlphaFoldDB" id="A0A841I328"/>
<dbReference type="InterPro" id="IPR016181">
    <property type="entry name" value="Acyl_CoA_acyltransferase"/>
</dbReference>
<keyword evidence="1" id="KW-0808">Transferase</keyword>
<gene>
    <name evidence="1" type="ORF">HNR42_002906</name>
</gene>
<keyword evidence="2" id="KW-1185">Reference proteome</keyword>
<evidence type="ECO:0000313" key="2">
    <source>
        <dbReference type="Proteomes" id="UP000569951"/>
    </source>
</evidence>
<dbReference type="Proteomes" id="UP000569951">
    <property type="component" value="Unassembled WGS sequence"/>
</dbReference>
<dbReference type="GO" id="GO:0016740">
    <property type="term" value="F:transferase activity"/>
    <property type="evidence" value="ECO:0007669"/>
    <property type="project" value="UniProtKB-KW"/>
</dbReference>
<protein>
    <submittedName>
        <fullName evidence="1">GNAT superfamily N-acetyltransferase</fullName>
    </submittedName>
</protein>
<name>A0A841I328_9DEIO</name>
<dbReference type="RefSeq" id="WP_183988210.1">
    <property type="nucleotide sequence ID" value="NZ_JACHHG010000012.1"/>
</dbReference>
<sequence length="321" mass="35358">MSTHSTPDPALTPLLETALSALPAPLRVWYSPSELVAQLGRDLKLELSRLSDDVFAERFWARCAAPGTTPDDYRNRWLDLDGLRVLTGIRFKGLDMAQPFVDVVASTAPLEAPDLWQALAARIRSEYAVFRPLQLRVFRAGPAPLELAPGLPVVAHTRLVAGLLSAMRSLPDPAHFARLEAHPASNLNFYPRYRAIYDALHAESPERREFARPESEEDLQEALEDGLLFEMRIEGVWAGVMAAYRGVGHGLRGFVVGEMLLDSAFRGQGLGPAAQRCFAHALPARPGDTVFGHIHPRNVAALTTARRCGRQDLGGELFVRL</sequence>
<dbReference type="Gene3D" id="3.40.630.30">
    <property type="match status" value="1"/>
</dbReference>